<feature type="transmembrane region" description="Helical" evidence="1">
    <location>
        <begin position="28"/>
        <end position="48"/>
    </location>
</feature>
<evidence type="ECO:0000313" key="3">
    <source>
        <dbReference type="Proteomes" id="UP001501676"/>
    </source>
</evidence>
<organism evidence="2 3">
    <name type="scientific">Cryptosporangium minutisporangium</name>
    <dbReference type="NCBI Taxonomy" id="113569"/>
    <lineage>
        <taxon>Bacteria</taxon>
        <taxon>Bacillati</taxon>
        <taxon>Actinomycetota</taxon>
        <taxon>Actinomycetes</taxon>
        <taxon>Cryptosporangiales</taxon>
        <taxon>Cryptosporangiaceae</taxon>
        <taxon>Cryptosporangium</taxon>
    </lineage>
</organism>
<keyword evidence="3" id="KW-1185">Reference proteome</keyword>
<comment type="caution">
    <text evidence="2">The sequence shown here is derived from an EMBL/GenBank/DDBJ whole genome shotgun (WGS) entry which is preliminary data.</text>
</comment>
<reference evidence="3" key="1">
    <citation type="journal article" date="2019" name="Int. J. Syst. Evol. Microbiol.">
        <title>The Global Catalogue of Microorganisms (GCM) 10K type strain sequencing project: providing services to taxonomists for standard genome sequencing and annotation.</title>
        <authorList>
            <consortium name="The Broad Institute Genomics Platform"/>
            <consortium name="The Broad Institute Genome Sequencing Center for Infectious Disease"/>
            <person name="Wu L."/>
            <person name="Ma J."/>
        </authorList>
    </citation>
    <scope>NUCLEOTIDE SEQUENCE [LARGE SCALE GENOMIC DNA]</scope>
    <source>
        <strain evidence="3">JCM 9458</strain>
    </source>
</reference>
<sequence length="92" mass="9990">MVTSKAPNAVALKWGELMTRKAIDGWQGLCFFLGITLGVIPLIQFALGTRRGGLLRFVFGDDPGAARWIVPLVILAVAIAAITLLERRKART</sequence>
<proteinExistence type="predicted"/>
<feature type="transmembrane region" description="Helical" evidence="1">
    <location>
        <begin position="68"/>
        <end position="85"/>
    </location>
</feature>
<evidence type="ECO:0000256" key="1">
    <source>
        <dbReference type="SAM" id="Phobius"/>
    </source>
</evidence>
<protein>
    <submittedName>
        <fullName evidence="2">Uncharacterized protein</fullName>
    </submittedName>
</protein>
<dbReference type="Proteomes" id="UP001501676">
    <property type="component" value="Unassembled WGS sequence"/>
</dbReference>
<gene>
    <name evidence="2" type="ORF">GCM10020369_63490</name>
</gene>
<name>A0ABP6T8C1_9ACTN</name>
<keyword evidence="1" id="KW-0812">Transmembrane</keyword>
<evidence type="ECO:0000313" key="2">
    <source>
        <dbReference type="EMBL" id="GAA3394362.1"/>
    </source>
</evidence>
<keyword evidence="1" id="KW-1133">Transmembrane helix</keyword>
<dbReference type="EMBL" id="BAAAYN010000044">
    <property type="protein sequence ID" value="GAA3394362.1"/>
    <property type="molecule type" value="Genomic_DNA"/>
</dbReference>
<accession>A0ABP6T8C1</accession>
<keyword evidence="1" id="KW-0472">Membrane</keyword>